<dbReference type="SUPFAM" id="SSF56801">
    <property type="entry name" value="Acetyl-CoA synthetase-like"/>
    <property type="match status" value="1"/>
</dbReference>
<dbReference type="Proteomes" id="UP001141552">
    <property type="component" value="Unassembled WGS sequence"/>
</dbReference>
<reference evidence="2" key="1">
    <citation type="submission" date="2022-02" db="EMBL/GenBank/DDBJ databases">
        <authorList>
            <person name="Henning P.M."/>
            <person name="McCubbin A.G."/>
            <person name="Shore J.S."/>
        </authorList>
    </citation>
    <scope>NUCLEOTIDE SEQUENCE</scope>
    <source>
        <strain evidence="2">F60SS</strain>
        <tissue evidence="2">Leaves</tissue>
    </source>
</reference>
<dbReference type="InterPro" id="IPR000873">
    <property type="entry name" value="AMP-dep_synth/lig_dom"/>
</dbReference>
<sequence>RVLMFGRPQTYKEVYDSAIRLGSAMRSPGVNLGDRCGIYGPNCPEWITAMEVHILILTLIPFGN</sequence>
<evidence type="ECO:0000313" key="2">
    <source>
        <dbReference type="EMBL" id="KAJ4836066.1"/>
    </source>
</evidence>
<name>A0A9Q0FR42_9ROSI</name>
<keyword evidence="3" id="KW-1185">Reference proteome</keyword>
<dbReference type="OrthoDB" id="1673747at2759"/>
<dbReference type="Pfam" id="PF00501">
    <property type="entry name" value="AMP-binding"/>
    <property type="match status" value="1"/>
</dbReference>
<accession>A0A9Q0FR42</accession>
<comment type="caution">
    <text evidence="2">The sequence shown here is derived from an EMBL/GenBank/DDBJ whole genome shotgun (WGS) entry which is preliminary data.</text>
</comment>
<dbReference type="EMBL" id="JAKUCV010004237">
    <property type="protein sequence ID" value="KAJ4836066.1"/>
    <property type="molecule type" value="Genomic_DNA"/>
</dbReference>
<dbReference type="Gene3D" id="3.40.50.12780">
    <property type="entry name" value="N-terminal domain of ligase-like"/>
    <property type="match status" value="1"/>
</dbReference>
<feature type="non-terminal residue" evidence="2">
    <location>
        <position position="1"/>
    </location>
</feature>
<evidence type="ECO:0000259" key="1">
    <source>
        <dbReference type="Pfam" id="PF00501"/>
    </source>
</evidence>
<proteinExistence type="predicted"/>
<evidence type="ECO:0000313" key="3">
    <source>
        <dbReference type="Proteomes" id="UP001141552"/>
    </source>
</evidence>
<feature type="domain" description="AMP-dependent synthetase/ligase" evidence="1">
    <location>
        <begin position="6"/>
        <end position="50"/>
    </location>
</feature>
<gene>
    <name evidence="2" type="primary">LACS2_2</name>
    <name evidence="2" type="ORF">Tsubulata_008969</name>
</gene>
<dbReference type="AlphaFoldDB" id="A0A9Q0FR42"/>
<protein>
    <submittedName>
        <fullName evidence="2">Eukaryotic long-chain fatty acid CoA synthetase (LC-FACS)</fullName>
    </submittedName>
</protein>
<dbReference type="InterPro" id="IPR042099">
    <property type="entry name" value="ANL_N_sf"/>
</dbReference>
<organism evidence="2 3">
    <name type="scientific">Turnera subulata</name>
    <dbReference type="NCBI Taxonomy" id="218843"/>
    <lineage>
        <taxon>Eukaryota</taxon>
        <taxon>Viridiplantae</taxon>
        <taxon>Streptophyta</taxon>
        <taxon>Embryophyta</taxon>
        <taxon>Tracheophyta</taxon>
        <taxon>Spermatophyta</taxon>
        <taxon>Magnoliopsida</taxon>
        <taxon>eudicotyledons</taxon>
        <taxon>Gunneridae</taxon>
        <taxon>Pentapetalae</taxon>
        <taxon>rosids</taxon>
        <taxon>fabids</taxon>
        <taxon>Malpighiales</taxon>
        <taxon>Passifloraceae</taxon>
        <taxon>Turnera</taxon>
    </lineage>
</organism>
<reference evidence="2" key="2">
    <citation type="journal article" date="2023" name="Plants (Basel)">
        <title>Annotation of the Turnera subulata (Passifloraceae) Draft Genome Reveals the S-Locus Evolved after the Divergence of Turneroideae from Passifloroideae in a Stepwise Manner.</title>
        <authorList>
            <person name="Henning P.M."/>
            <person name="Roalson E.H."/>
            <person name="Mir W."/>
            <person name="McCubbin A.G."/>
            <person name="Shore J.S."/>
        </authorList>
    </citation>
    <scope>NUCLEOTIDE SEQUENCE</scope>
    <source>
        <strain evidence="2">F60SS</strain>
    </source>
</reference>